<organism evidence="2 3">
    <name type="scientific">Actinacidiphila alni</name>
    <dbReference type="NCBI Taxonomy" id="380248"/>
    <lineage>
        <taxon>Bacteria</taxon>
        <taxon>Bacillati</taxon>
        <taxon>Actinomycetota</taxon>
        <taxon>Actinomycetes</taxon>
        <taxon>Kitasatosporales</taxon>
        <taxon>Streptomycetaceae</taxon>
        <taxon>Actinacidiphila</taxon>
    </lineage>
</organism>
<feature type="transmembrane region" description="Helical" evidence="1">
    <location>
        <begin position="131"/>
        <end position="150"/>
    </location>
</feature>
<dbReference type="AlphaFoldDB" id="A0A1I2JWY0"/>
<keyword evidence="3" id="KW-1185">Reference proteome</keyword>
<protein>
    <submittedName>
        <fullName evidence="2">Uncharacterized protein</fullName>
    </submittedName>
</protein>
<keyword evidence="1" id="KW-1133">Transmembrane helix</keyword>
<proteinExistence type="predicted"/>
<evidence type="ECO:0000313" key="3">
    <source>
        <dbReference type="Proteomes" id="UP000199323"/>
    </source>
</evidence>
<sequence>MNSTKSDARAADGPGDSGRTPFPYGRALLLLLALTALYVGMWAAFMPTSWYGSFPGLGRHWLPVLGPYNEHLSRDVGALYLALAAQSAGAARRTADTYTVRLTGVVWLVFSVPHLIYHLRHLDMYSGSDRPLNVLSLGAFVVAGAVLLMLPGTRPGRR</sequence>
<dbReference type="RefSeq" id="WP_245796414.1">
    <property type="nucleotide sequence ID" value="NZ_FONG01000019.1"/>
</dbReference>
<dbReference type="Proteomes" id="UP000199323">
    <property type="component" value="Unassembled WGS sequence"/>
</dbReference>
<feature type="transmembrane region" description="Helical" evidence="1">
    <location>
        <begin position="27"/>
        <end position="52"/>
    </location>
</feature>
<gene>
    <name evidence="2" type="ORF">SAMN05216251_119124</name>
</gene>
<dbReference type="STRING" id="380248.SAMN05216251_119124"/>
<evidence type="ECO:0000313" key="2">
    <source>
        <dbReference type="EMBL" id="SFF57256.1"/>
    </source>
</evidence>
<name>A0A1I2JWY0_9ACTN</name>
<dbReference type="EMBL" id="FONG01000019">
    <property type="protein sequence ID" value="SFF57256.1"/>
    <property type="molecule type" value="Genomic_DNA"/>
</dbReference>
<evidence type="ECO:0000256" key="1">
    <source>
        <dbReference type="SAM" id="Phobius"/>
    </source>
</evidence>
<reference evidence="2 3" key="1">
    <citation type="submission" date="2016-10" db="EMBL/GenBank/DDBJ databases">
        <authorList>
            <person name="de Groot N.N."/>
        </authorList>
    </citation>
    <scope>NUCLEOTIDE SEQUENCE [LARGE SCALE GENOMIC DNA]</scope>
    <source>
        <strain evidence="2 3">CGMCC 4.3510</strain>
    </source>
</reference>
<feature type="transmembrane region" description="Helical" evidence="1">
    <location>
        <begin position="98"/>
        <end position="119"/>
    </location>
</feature>
<keyword evidence="1" id="KW-0472">Membrane</keyword>
<keyword evidence="1" id="KW-0812">Transmembrane</keyword>
<accession>A0A1I2JWY0</accession>